<dbReference type="GO" id="GO:0004177">
    <property type="term" value="F:aminopeptidase activity"/>
    <property type="evidence" value="ECO:0007669"/>
    <property type="project" value="UniProtKB-UniRule"/>
</dbReference>
<evidence type="ECO:0000256" key="8">
    <source>
        <dbReference type="PIRSR" id="PIRSR001123-2"/>
    </source>
</evidence>
<keyword evidence="3" id="KW-0645">Protease</keyword>
<evidence type="ECO:0000313" key="9">
    <source>
        <dbReference type="EMBL" id="QEK13180.1"/>
    </source>
</evidence>
<dbReference type="InterPro" id="IPR051464">
    <property type="entry name" value="Peptidase_M42_aminopept"/>
</dbReference>
<evidence type="ECO:0000256" key="7">
    <source>
        <dbReference type="PIRSR" id="PIRSR001123-1"/>
    </source>
</evidence>
<feature type="binding site" evidence="8">
    <location>
        <position position="309"/>
    </location>
    <ligand>
        <name>Zn(2+)</name>
        <dbReference type="ChEBI" id="CHEBI:29105"/>
        <label>2</label>
    </ligand>
</feature>
<dbReference type="InterPro" id="IPR023367">
    <property type="entry name" value="Peptidase_M42_dom2"/>
</dbReference>
<proteinExistence type="inferred from homology"/>
<dbReference type="Pfam" id="PF05343">
    <property type="entry name" value="Peptidase_M42"/>
    <property type="match status" value="1"/>
</dbReference>
<feature type="binding site" evidence="8">
    <location>
        <position position="60"/>
    </location>
    <ligand>
        <name>Zn(2+)</name>
        <dbReference type="ChEBI" id="CHEBI:29105"/>
        <label>1</label>
    </ligand>
</feature>
<feature type="binding site" evidence="8">
    <location>
        <position position="170"/>
    </location>
    <ligand>
        <name>Zn(2+)</name>
        <dbReference type="ChEBI" id="CHEBI:29105"/>
        <label>2</label>
    </ligand>
</feature>
<dbReference type="SUPFAM" id="SSF53187">
    <property type="entry name" value="Zn-dependent exopeptidases"/>
    <property type="match status" value="1"/>
</dbReference>
<evidence type="ECO:0000256" key="4">
    <source>
        <dbReference type="ARBA" id="ARBA00022723"/>
    </source>
</evidence>
<keyword evidence="2" id="KW-0031">Aminopeptidase</keyword>
<name>A0A5C0SG82_CRATE</name>
<dbReference type="PANTHER" id="PTHR32481:SF5">
    <property type="entry name" value="ENDOGLUCANASE"/>
    <property type="match status" value="1"/>
</dbReference>
<dbReference type="EMBL" id="CP042243">
    <property type="protein sequence ID" value="QEK13180.1"/>
    <property type="molecule type" value="Genomic_DNA"/>
</dbReference>
<protein>
    <submittedName>
        <fullName evidence="9">M42 family metallopeptidase</fullName>
    </submittedName>
</protein>
<evidence type="ECO:0000256" key="2">
    <source>
        <dbReference type="ARBA" id="ARBA00022438"/>
    </source>
</evidence>
<keyword evidence="10" id="KW-1185">Reference proteome</keyword>
<evidence type="ECO:0000256" key="3">
    <source>
        <dbReference type="ARBA" id="ARBA00022670"/>
    </source>
</evidence>
<evidence type="ECO:0000256" key="6">
    <source>
        <dbReference type="PIRNR" id="PIRNR001123"/>
    </source>
</evidence>
<dbReference type="AlphaFoldDB" id="A0A5C0SG82"/>
<dbReference type="RefSeq" id="WP_148810352.1">
    <property type="nucleotide sequence ID" value="NZ_CP042243.1"/>
</dbReference>
<dbReference type="Gene3D" id="2.40.30.40">
    <property type="entry name" value="Peptidase M42, domain 2"/>
    <property type="match status" value="1"/>
</dbReference>
<dbReference type="GO" id="GO:0006508">
    <property type="term" value="P:proteolysis"/>
    <property type="evidence" value="ECO:0007669"/>
    <property type="project" value="UniProtKB-KW"/>
</dbReference>
<keyword evidence="5" id="KW-0378">Hydrolase</keyword>
<evidence type="ECO:0000256" key="1">
    <source>
        <dbReference type="ARBA" id="ARBA00006272"/>
    </source>
</evidence>
<feature type="binding site" evidence="8">
    <location>
        <position position="221"/>
    </location>
    <ligand>
        <name>Zn(2+)</name>
        <dbReference type="ChEBI" id="CHEBI:29105"/>
        <label>1</label>
    </ligand>
</feature>
<dbReference type="PANTHER" id="PTHR32481">
    <property type="entry name" value="AMINOPEPTIDASE"/>
    <property type="match status" value="1"/>
</dbReference>
<feature type="binding site" evidence="8">
    <location>
        <position position="199"/>
    </location>
    <ligand>
        <name>Zn(2+)</name>
        <dbReference type="ChEBI" id="CHEBI:29105"/>
        <label>2</label>
    </ligand>
</feature>
<dbReference type="GO" id="GO:0046872">
    <property type="term" value="F:metal ion binding"/>
    <property type="evidence" value="ECO:0007669"/>
    <property type="project" value="UniProtKB-UniRule"/>
</dbReference>
<sequence length="342" mass="37982">MLLKKLTELPGVSGNEKEVRDFILSEIKPYVDEIKIDRLGNLIAVKKGKEGFPRIMLSAHMDEVGMMVKSIDDNGFIKFLPVGGMDDRIFVSKVVEIGKNRVKGVIGAKAIHLQEPDERNKALKHKQLYIDIGASSKAEAEKLVSKGDYITFASKYVEFGNNLVKAKALDDRAGCAIIMETLKKEYNSTIYAVFSVQEEVGLRGAGVAAYALNPDIAIVLEGTTCYDITDIKEPDYATRLGNGPALSIVDMVSYFDKNLVKKFVEIAKQHNIKIQFKQTIKGGNDAGKIHLTRDGIPTAAISIPCRYIHAPNSVMHKDDFENAIKLITLFLENVKKEEYINE</sequence>
<dbReference type="Gene3D" id="3.40.630.10">
    <property type="entry name" value="Zn peptidases"/>
    <property type="match status" value="1"/>
</dbReference>
<feature type="active site" description="Proton acceptor" evidence="7">
    <location>
        <position position="198"/>
    </location>
</feature>
<accession>A0A5C0SG82</accession>
<dbReference type="OrthoDB" id="9772053at2"/>
<keyword evidence="4 8" id="KW-0479">Metal-binding</keyword>
<dbReference type="PIRSF" id="PIRSF001123">
    <property type="entry name" value="PepA_GA"/>
    <property type="match status" value="1"/>
</dbReference>
<organism evidence="9 10">
    <name type="scientific">Crassaminicella thermophila</name>
    <dbReference type="NCBI Taxonomy" id="2599308"/>
    <lineage>
        <taxon>Bacteria</taxon>
        <taxon>Bacillati</taxon>
        <taxon>Bacillota</taxon>
        <taxon>Clostridia</taxon>
        <taxon>Eubacteriales</taxon>
        <taxon>Clostridiaceae</taxon>
        <taxon>Crassaminicella</taxon>
    </lineage>
</organism>
<dbReference type="KEGG" id="crs:FQB35_13105"/>
<gene>
    <name evidence="9" type="ORF">FQB35_13105</name>
</gene>
<dbReference type="SUPFAM" id="SSF101821">
    <property type="entry name" value="Aminopeptidase/glucanase lid domain"/>
    <property type="match status" value="1"/>
</dbReference>
<evidence type="ECO:0000313" key="10">
    <source>
        <dbReference type="Proteomes" id="UP000324646"/>
    </source>
</evidence>
<dbReference type="Proteomes" id="UP000324646">
    <property type="component" value="Chromosome"/>
</dbReference>
<dbReference type="InterPro" id="IPR008007">
    <property type="entry name" value="Peptidase_M42"/>
</dbReference>
<reference evidence="9 10" key="1">
    <citation type="submission" date="2019-07" db="EMBL/GenBank/DDBJ databases">
        <title>Complete genome of Crassaminicella thermophila SY095.</title>
        <authorList>
            <person name="Li X."/>
        </authorList>
    </citation>
    <scope>NUCLEOTIDE SEQUENCE [LARGE SCALE GENOMIC DNA]</scope>
    <source>
        <strain evidence="9 10">SY095</strain>
    </source>
</reference>
<comment type="cofactor">
    <cofactor evidence="8">
        <name>a divalent metal cation</name>
        <dbReference type="ChEBI" id="CHEBI:60240"/>
    </cofactor>
    <text evidence="8">Binds 2 divalent metal cations per subunit.</text>
</comment>
<feature type="binding site" evidence="8">
    <location>
        <position position="170"/>
    </location>
    <ligand>
        <name>Zn(2+)</name>
        <dbReference type="ChEBI" id="CHEBI:29105"/>
        <label>1</label>
    </ligand>
</feature>
<comment type="similarity">
    <text evidence="1 6">Belongs to the peptidase M42 family.</text>
</comment>
<evidence type="ECO:0000256" key="5">
    <source>
        <dbReference type="ARBA" id="ARBA00022801"/>
    </source>
</evidence>
<dbReference type="CDD" id="cd05656">
    <property type="entry name" value="M42_Frv"/>
    <property type="match status" value="1"/>
</dbReference>